<proteinExistence type="predicted"/>
<evidence type="ECO:0000313" key="3">
    <source>
        <dbReference type="Proteomes" id="UP000051589"/>
    </source>
</evidence>
<sequence>MKKMMATLVTVGLAATTWGSVSAKAWTIEPTMPTPISSNGWLHGEDSQLGAFRNQYYRLNAATKATVLTSKIKGRGWIKKSVTLPKGTVITGHRSGNHVMSNVYDYGSVSYGLKRAGLPAKNGANDGYVDFKIAKKRVTKIARPAYALTFGDNQFYRGGVKAIKQLPTRGSRMIKVTSDGYLEDYPYAPRVFTATDEYQGDYTWRIDHAAKPKTSLKITKATVKGANIQLYTKARPSGVTSRRVTKTGRFQYRTTLTNRHRPYQFQDNRYGDDMACASTYSIGKTAFYTVIGEGHN</sequence>
<dbReference type="AlphaFoldDB" id="A0A0R2DGQ8"/>
<evidence type="ECO:0000313" key="2">
    <source>
        <dbReference type="EMBL" id="KRN03265.1"/>
    </source>
</evidence>
<accession>A0A0R2DGQ8</accession>
<name>A0A0R2DGQ8_9LACO</name>
<comment type="caution">
    <text evidence="2">The sequence shown here is derived from an EMBL/GenBank/DDBJ whole genome shotgun (WGS) entry which is preliminary data.</text>
</comment>
<dbReference type="STRING" id="1423803.FD13_GL000045"/>
<dbReference type="OrthoDB" id="2284251at2"/>
<protein>
    <recommendedName>
        <fullName evidence="4">Surface layer protein A domain-containing protein</fullName>
    </recommendedName>
</protein>
<organism evidence="2 3">
    <name type="scientific">Levilactobacillus senmaizukei DSM 21775 = NBRC 103853</name>
    <dbReference type="NCBI Taxonomy" id="1423803"/>
    <lineage>
        <taxon>Bacteria</taxon>
        <taxon>Bacillati</taxon>
        <taxon>Bacillota</taxon>
        <taxon>Bacilli</taxon>
        <taxon>Lactobacillales</taxon>
        <taxon>Lactobacillaceae</taxon>
        <taxon>Levilactobacillus</taxon>
    </lineage>
</organism>
<evidence type="ECO:0000256" key="1">
    <source>
        <dbReference type="SAM" id="SignalP"/>
    </source>
</evidence>
<evidence type="ECO:0008006" key="4">
    <source>
        <dbReference type="Google" id="ProtNLM"/>
    </source>
</evidence>
<dbReference type="EMBL" id="AYZH01000001">
    <property type="protein sequence ID" value="KRN03265.1"/>
    <property type="molecule type" value="Genomic_DNA"/>
</dbReference>
<dbReference type="PATRIC" id="fig|1423803.3.peg.44"/>
<feature type="chain" id="PRO_5006416150" description="Surface layer protein A domain-containing protein" evidence="1">
    <location>
        <begin position="24"/>
        <end position="296"/>
    </location>
</feature>
<dbReference type="Proteomes" id="UP000051589">
    <property type="component" value="Unassembled WGS sequence"/>
</dbReference>
<keyword evidence="1" id="KW-0732">Signal</keyword>
<keyword evidence="3" id="KW-1185">Reference proteome</keyword>
<gene>
    <name evidence="2" type="ORF">FD13_GL000045</name>
</gene>
<dbReference type="RefSeq" id="WP_061775684.1">
    <property type="nucleotide sequence ID" value="NZ_AYZH01000001.1"/>
</dbReference>
<reference evidence="2 3" key="1">
    <citation type="journal article" date="2015" name="Genome Announc.">
        <title>Expanding the biotechnology potential of lactobacilli through comparative genomics of 213 strains and associated genera.</title>
        <authorList>
            <person name="Sun Z."/>
            <person name="Harris H.M."/>
            <person name="McCann A."/>
            <person name="Guo C."/>
            <person name="Argimon S."/>
            <person name="Zhang W."/>
            <person name="Yang X."/>
            <person name="Jeffery I.B."/>
            <person name="Cooney J.C."/>
            <person name="Kagawa T.F."/>
            <person name="Liu W."/>
            <person name="Song Y."/>
            <person name="Salvetti E."/>
            <person name="Wrobel A."/>
            <person name="Rasinkangas P."/>
            <person name="Parkhill J."/>
            <person name="Rea M.C."/>
            <person name="O'Sullivan O."/>
            <person name="Ritari J."/>
            <person name="Douillard F.P."/>
            <person name="Paul Ross R."/>
            <person name="Yang R."/>
            <person name="Briner A.E."/>
            <person name="Felis G.E."/>
            <person name="de Vos W.M."/>
            <person name="Barrangou R."/>
            <person name="Klaenhammer T.R."/>
            <person name="Caufield P.W."/>
            <person name="Cui Y."/>
            <person name="Zhang H."/>
            <person name="O'Toole P.W."/>
        </authorList>
    </citation>
    <scope>NUCLEOTIDE SEQUENCE [LARGE SCALE GENOMIC DNA]</scope>
    <source>
        <strain evidence="2 3">DSM 21775</strain>
    </source>
</reference>
<feature type="signal peptide" evidence="1">
    <location>
        <begin position="1"/>
        <end position="23"/>
    </location>
</feature>